<name>A0ABY9TJ18_9GAMM</name>
<feature type="chain" id="PRO_5046212584" evidence="1">
    <location>
        <begin position="22"/>
        <end position="148"/>
    </location>
</feature>
<dbReference type="Proteomes" id="UP001248581">
    <property type="component" value="Chromosome"/>
</dbReference>
<feature type="signal peptide" evidence="1">
    <location>
        <begin position="1"/>
        <end position="21"/>
    </location>
</feature>
<organism evidence="2 3">
    <name type="scientific">Thalassotalea nanhaiensis</name>
    <dbReference type="NCBI Taxonomy" id="3065648"/>
    <lineage>
        <taxon>Bacteria</taxon>
        <taxon>Pseudomonadati</taxon>
        <taxon>Pseudomonadota</taxon>
        <taxon>Gammaproteobacteria</taxon>
        <taxon>Alteromonadales</taxon>
        <taxon>Colwelliaceae</taxon>
        <taxon>Thalassotalea</taxon>
    </lineage>
</organism>
<evidence type="ECO:0000313" key="3">
    <source>
        <dbReference type="Proteomes" id="UP001248581"/>
    </source>
</evidence>
<reference evidence="3" key="1">
    <citation type="submission" date="2023-09" db="EMBL/GenBank/DDBJ databases">
        <authorList>
            <person name="Li S."/>
            <person name="Li X."/>
            <person name="Zhang C."/>
            <person name="Zhao Z."/>
        </authorList>
    </citation>
    <scope>NUCLEOTIDE SEQUENCE [LARGE SCALE GENOMIC DNA]</scope>
    <source>
        <strain evidence="3">SQ345</strain>
    </source>
</reference>
<proteinExistence type="predicted"/>
<evidence type="ECO:0000256" key="1">
    <source>
        <dbReference type="SAM" id="SignalP"/>
    </source>
</evidence>
<accession>A0ABY9TJ18</accession>
<dbReference type="EMBL" id="CP134146">
    <property type="protein sequence ID" value="WNC68755.1"/>
    <property type="molecule type" value="Genomic_DNA"/>
</dbReference>
<dbReference type="PROSITE" id="PS51257">
    <property type="entry name" value="PROKAR_LIPOPROTEIN"/>
    <property type="match status" value="1"/>
</dbReference>
<protein>
    <submittedName>
        <fullName evidence="2">Uncharacterized protein</fullName>
    </submittedName>
</protein>
<evidence type="ECO:0000313" key="2">
    <source>
        <dbReference type="EMBL" id="WNC68755.1"/>
    </source>
</evidence>
<keyword evidence="1" id="KW-0732">Signal</keyword>
<dbReference type="RefSeq" id="WP_348387909.1">
    <property type="nucleotide sequence ID" value="NZ_CP134146.1"/>
</dbReference>
<sequence>MKNLFKSIGLLLLSISLLACTGTVSSVDSKGEGAGHVYVISEVIAKRLMMAAMKSEFNPQDIKELSSPKLGYGSKVQWGVDQDTIELTALLAQGTDSAGETVQGYVFSAEHSGTAPAAGSPTIDRLLAHIVKDAETLGSTAKFTKLID</sequence>
<keyword evidence="3" id="KW-1185">Reference proteome</keyword>
<gene>
    <name evidence="2" type="ORF">RI845_01075</name>
</gene>